<evidence type="ECO:0000313" key="7">
    <source>
        <dbReference type="Proteomes" id="UP001597541"/>
    </source>
</evidence>
<reference evidence="7" key="1">
    <citation type="journal article" date="2019" name="Int. J. Syst. Evol. Microbiol.">
        <title>The Global Catalogue of Microorganisms (GCM) 10K type strain sequencing project: providing services to taxonomists for standard genome sequencing and annotation.</title>
        <authorList>
            <consortium name="The Broad Institute Genomics Platform"/>
            <consortium name="The Broad Institute Genome Sequencing Center for Infectious Disease"/>
            <person name="Wu L."/>
            <person name="Ma J."/>
        </authorList>
    </citation>
    <scope>NUCLEOTIDE SEQUENCE [LARGE SCALE GENOMIC DNA]</scope>
    <source>
        <strain evidence="7">KCTC 3950</strain>
    </source>
</reference>
<dbReference type="EMBL" id="JBHUME010000015">
    <property type="protein sequence ID" value="MFD2614988.1"/>
    <property type="molecule type" value="Genomic_DNA"/>
</dbReference>
<dbReference type="InterPro" id="IPR002938">
    <property type="entry name" value="FAD-bd"/>
</dbReference>
<feature type="domain" description="FAD-binding" evidence="5">
    <location>
        <begin position="302"/>
        <end position="367"/>
    </location>
</feature>
<dbReference type="SUPFAM" id="SSF51905">
    <property type="entry name" value="FAD/NAD(P)-binding domain"/>
    <property type="match status" value="1"/>
</dbReference>
<dbReference type="Pfam" id="PF01494">
    <property type="entry name" value="FAD_binding_3"/>
    <property type="match status" value="1"/>
</dbReference>
<dbReference type="PANTHER" id="PTHR47178:SF5">
    <property type="entry name" value="FAD-BINDING DOMAIN-CONTAINING PROTEIN"/>
    <property type="match status" value="1"/>
</dbReference>
<keyword evidence="1" id="KW-0285">Flavoprotein</keyword>
<accession>A0ABW5PJT1</accession>
<dbReference type="Gene3D" id="3.50.50.60">
    <property type="entry name" value="FAD/NAD(P)-binding domain"/>
    <property type="match status" value="1"/>
</dbReference>
<dbReference type="InterPro" id="IPR036188">
    <property type="entry name" value="FAD/NAD-bd_sf"/>
</dbReference>
<organism evidence="6 7">
    <name type="scientific">Paenibacillus gansuensis</name>
    <dbReference type="NCBI Taxonomy" id="306542"/>
    <lineage>
        <taxon>Bacteria</taxon>
        <taxon>Bacillati</taxon>
        <taxon>Bacillota</taxon>
        <taxon>Bacilli</taxon>
        <taxon>Bacillales</taxon>
        <taxon>Paenibacillaceae</taxon>
        <taxon>Paenibacillus</taxon>
    </lineage>
</organism>
<evidence type="ECO:0000256" key="2">
    <source>
        <dbReference type="ARBA" id="ARBA00022827"/>
    </source>
</evidence>
<keyword evidence="4" id="KW-0503">Monooxygenase</keyword>
<evidence type="ECO:0000259" key="5">
    <source>
        <dbReference type="Pfam" id="PF01494"/>
    </source>
</evidence>
<evidence type="ECO:0000256" key="1">
    <source>
        <dbReference type="ARBA" id="ARBA00022630"/>
    </source>
</evidence>
<dbReference type="PANTHER" id="PTHR47178">
    <property type="entry name" value="MONOOXYGENASE, FAD-BINDING"/>
    <property type="match status" value="1"/>
</dbReference>
<proteinExistence type="predicted"/>
<protein>
    <submittedName>
        <fullName evidence="6">FAD-dependent oxidoreductase</fullName>
    </submittedName>
</protein>
<dbReference type="RefSeq" id="WP_377606430.1">
    <property type="nucleotide sequence ID" value="NZ_JBHUME010000015.1"/>
</dbReference>
<name>A0ABW5PJT1_9BACL</name>
<evidence type="ECO:0000256" key="3">
    <source>
        <dbReference type="ARBA" id="ARBA00023002"/>
    </source>
</evidence>
<comment type="caution">
    <text evidence="6">The sequence shown here is derived from an EMBL/GenBank/DDBJ whole genome shotgun (WGS) entry which is preliminary data.</text>
</comment>
<keyword evidence="2" id="KW-0274">FAD</keyword>
<evidence type="ECO:0000256" key="4">
    <source>
        <dbReference type="ARBA" id="ARBA00023033"/>
    </source>
</evidence>
<evidence type="ECO:0000313" key="6">
    <source>
        <dbReference type="EMBL" id="MFD2614988.1"/>
    </source>
</evidence>
<keyword evidence="7" id="KW-1185">Reference proteome</keyword>
<gene>
    <name evidence="6" type="ORF">ACFSUF_21460</name>
</gene>
<dbReference type="Proteomes" id="UP001597541">
    <property type="component" value="Unassembled WGS sequence"/>
</dbReference>
<sequence length="407" mass="43903">MRVGIIGGGIGGLTLAQALRARNIDVAVFERDAAPSKTAGYRLHISGEALAALREGLPARWEKAVRASGTGPEAFRQFSIMDHRGKTRFRIPAPAGEDLAMIGRVPLRTILSADLGDIVKWGTVYERYTELDSGVELHFANVPVERVDVLVGADGVRSLVARQLLGKSSSVPAGIVGIAGKTRLTNGLRGDIFEDLFRGPGFAIGPKGVGAFITVHAPSRDVLYGNTGNELIHPEEPYVVWSMAAPPSVYRSNPLSLTSRELIQETLFHIRRWEPGYIRIVEQAVPESAAAFPFSFPSALGPWTSPRVTLIGDAIHPMPPTAGLGASTAMIDAITLAKSLVASTDVPAALEAYQKAMLQYAPRAVDEARPPLLWQRRFANPLLRVSAMHVFFPIADALVRAKTFMGF</sequence>
<keyword evidence="3" id="KW-0560">Oxidoreductase</keyword>
<dbReference type="PRINTS" id="PR00420">
    <property type="entry name" value="RNGMNOXGNASE"/>
</dbReference>
<dbReference type="Pfam" id="PF13450">
    <property type="entry name" value="NAD_binding_8"/>
    <property type="match status" value="1"/>
</dbReference>